<keyword evidence="1" id="KW-0472">Membrane</keyword>
<keyword evidence="1" id="KW-0812">Transmembrane</keyword>
<dbReference type="AlphaFoldDB" id="A0A6J6SIT2"/>
<accession>A0A6J6SIT2</accession>
<evidence type="ECO:0000313" key="2">
    <source>
        <dbReference type="EMBL" id="CAB4734517.1"/>
    </source>
</evidence>
<organism evidence="2">
    <name type="scientific">freshwater metagenome</name>
    <dbReference type="NCBI Taxonomy" id="449393"/>
    <lineage>
        <taxon>unclassified sequences</taxon>
        <taxon>metagenomes</taxon>
        <taxon>ecological metagenomes</taxon>
    </lineage>
</organism>
<feature type="transmembrane region" description="Helical" evidence="1">
    <location>
        <begin position="159"/>
        <end position="178"/>
    </location>
</feature>
<feature type="transmembrane region" description="Helical" evidence="1">
    <location>
        <begin position="134"/>
        <end position="153"/>
    </location>
</feature>
<reference evidence="2" key="1">
    <citation type="submission" date="2020-05" db="EMBL/GenBank/DDBJ databases">
        <authorList>
            <person name="Chiriac C."/>
            <person name="Salcher M."/>
            <person name="Ghai R."/>
            <person name="Kavagutti S V."/>
        </authorList>
    </citation>
    <scope>NUCLEOTIDE SEQUENCE</scope>
</reference>
<protein>
    <submittedName>
        <fullName evidence="2">Unannotated protein</fullName>
    </submittedName>
</protein>
<feature type="transmembrane region" description="Helical" evidence="1">
    <location>
        <begin position="350"/>
        <end position="368"/>
    </location>
</feature>
<dbReference type="EMBL" id="CAEZYQ010000004">
    <property type="protein sequence ID" value="CAB4734517.1"/>
    <property type="molecule type" value="Genomic_DNA"/>
</dbReference>
<feature type="transmembrane region" description="Helical" evidence="1">
    <location>
        <begin position="325"/>
        <end position="344"/>
    </location>
</feature>
<proteinExistence type="predicted"/>
<gene>
    <name evidence="2" type="ORF">UFOPK2761_00763</name>
</gene>
<evidence type="ECO:0000256" key="1">
    <source>
        <dbReference type="SAM" id="Phobius"/>
    </source>
</evidence>
<sequence length="387" mass="40433">MFPSTGTGAGVLAVRHRQVHVDDDGSLAVGDGSGREVLAPPGSLVRAVLVPDPSYPELGLLDHDGPRVRLPLWRYTDAVNVLGSDELLLHATGASALTRALGLGIAPASAADRQALRRVAALDPHRPARHRGDVVLLMIALVLLVFPAVAALAVAPWALVPVVLLAAGLAAGPTLRLVRRRATLLEAVTGLPDLPGASSVAPTHPSAVRQRTLARTLVSPRRVVVHHHGRETWLPGPAAGGVTRLLRTPDLLLWQDRRGITLAASAGGWAEDPTELERACRRAGIEVAVDETPFPVHAVGSPEAWPAHEGFGRPPVRGAAPDSDLWVPSLLAFVVPALVVEGLLCALAHPVAALSAVPGAALAVVWVGSGRRVRAWQRGEAARGDLS</sequence>
<name>A0A6J6SIT2_9ZZZZ</name>
<keyword evidence="1" id="KW-1133">Transmembrane helix</keyword>